<reference evidence="1 2" key="1">
    <citation type="submission" date="2018-06" db="EMBL/GenBank/DDBJ databases">
        <title>Genome analysis of cellulolytic fungus Trichoderma lentiforme CFAM-422.</title>
        <authorList>
            <person name="Steindorff A.S."/>
            <person name="Formighieri E.F."/>
            <person name="Midorikawa G.E.O."/>
            <person name="Tamietti M.S."/>
            <person name="Ramos E.Z."/>
            <person name="Silva A.S."/>
            <person name="Bon E.P.S."/>
            <person name="Mendes T.D."/>
            <person name="Damaso M.C.T."/>
            <person name="Favaro L.C.L."/>
        </authorList>
    </citation>
    <scope>NUCLEOTIDE SEQUENCE [LARGE SCALE GENOMIC DNA]</scope>
    <source>
        <strain evidence="1 2">CFAM-422</strain>
    </source>
</reference>
<evidence type="ECO:0000313" key="1">
    <source>
        <dbReference type="EMBL" id="KAF3060188.1"/>
    </source>
</evidence>
<sequence>MARTVFGPTIKRFQRPTAATKKLWAPDPLLARAHRSGKASCHSSMPIHCTVVQSCPSPALTKLDTNKGPPAPARATRKRFTVGSVHVPSVLVTGSAAFPNQPSGERMHESSGGLLQAGWNAQLREERERREYPYRGLGIDTETLPSGFLGLNEQANRRWQGRPQLTQTLRSVQTCSCEIDVCGSIGPLGVLMSISSRQRTVKTGVY</sequence>
<dbReference type="EMBL" id="QLNT01000024">
    <property type="protein sequence ID" value="KAF3060188.1"/>
    <property type="molecule type" value="Genomic_DNA"/>
</dbReference>
<protein>
    <submittedName>
        <fullName evidence="1">Uncharacterized protein</fullName>
    </submittedName>
</protein>
<dbReference type="AlphaFoldDB" id="A0A9P5C7E1"/>
<name>A0A9P5C7E1_9HYPO</name>
<proteinExistence type="predicted"/>
<comment type="caution">
    <text evidence="1">The sequence shown here is derived from an EMBL/GenBank/DDBJ whole genome shotgun (WGS) entry which is preliminary data.</text>
</comment>
<dbReference type="Proteomes" id="UP000801864">
    <property type="component" value="Unassembled WGS sequence"/>
</dbReference>
<gene>
    <name evidence="1" type="ORF">CFAM422_011381</name>
</gene>
<keyword evidence="2" id="KW-1185">Reference proteome</keyword>
<organism evidence="1 2">
    <name type="scientific">Trichoderma lentiforme</name>
    <dbReference type="NCBI Taxonomy" id="1567552"/>
    <lineage>
        <taxon>Eukaryota</taxon>
        <taxon>Fungi</taxon>
        <taxon>Dikarya</taxon>
        <taxon>Ascomycota</taxon>
        <taxon>Pezizomycotina</taxon>
        <taxon>Sordariomycetes</taxon>
        <taxon>Hypocreomycetidae</taxon>
        <taxon>Hypocreales</taxon>
        <taxon>Hypocreaceae</taxon>
        <taxon>Trichoderma</taxon>
    </lineage>
</organism>
<evidence type="ECO:0000313" key="2">
    <source>
        <dbReference type="Proteomes" id="UP000801864"/>
    </source>
</evidence>
<accession>A0A9P5C7E1</accession>